<dbReference type="EMBL" id="CP006842">
    <property type="protein sequence ID" value="AHW63565.1"/>
    <property type="molecule type" value="Genomic_DNA"/>
</dbReference>
<dbReference type="RefSeq" id="WP_038547203.1">
    <property type="nucleotide sequence ID" value="NZ_CP006842.1"/>
</dbReference>
<accession>X5E7Z6</accession>
<dbReference type="eggNOG" id="COG0589">
    <property type="taxonomic scope" value="Bacteria"/>
</dbReference>
<protein>
    <recommendedName>
        <fullName evidence="2">UspA domain-containing protein</fullName>
    </recommendedName>
</protein>
<evidence type="ECO:0000259" key="2">
    <source>
        <dbReference type="Pfam" id="PF00582"/>
    </source>
</evidence>
<evidence type="ECO:0000256" key="1">
    <source>
        <dbReference type="ARBA" id="ARBA00008791"/>
    </source>
</evidence>
<dbReference type="InterPro" id="IPR006015">
    <property type="entry name" value="Universal_stress_UspA"/>
</dbReference>
<dbReference type="OrthoDB" id="3427787at2"/>
<dbReference type="InterPro" id="IPR006016">
    <property type="entry name" value="UspA"/>
</dbReference>
<gene>
    <name evidence="3" type="ORF">CGLY_05585</name>
</gene>
<sequence>MTKTIVTGVDSSQTALAAAQKAAELADGIGTELHVLSAYSISASVTLQAAKSNNMGPGTSAAYQKLTDGYSHAAQEVADSVAAVLRETYPSLTVHASAVEGTPADVLLLQAEKLNADTIVVGNKHVQGISRILGSVARKVAAEAACDLYIVNTTQQ</sequence>
<dbReference type="CDD" id="cd00293">
    <property type="entry name" value="USP-like"/>
    <property type="match status" value="1"/>
</dbReference>
<dbReference type="PRINTS" id="PR01438">
    <property type="entry name" value="UNVRSLSTRESS"/>
</dbReference>
<evidence type="ECO:0000313" key="3">
    <source>
        <dbReference type="EMBL" id="AHW63565.1"/>
    </source>
</evidence>
<name>X5E7Z6_9CORY</name>
<proteinExistence type="inferred from homology"/>
<organism evidence="3 4">
    <name type="scientific">Corynebacterium glyciniphilum AJ 3170</name>
    <dbReference type="NCBI Taxonomy" id="1404245"/>
    <lineage>
        <taxon>Bacteria</taxon>
        <taxon>Bacillati</taxon>
        <taxon>Actinomycetota</taxon>
        <taxon>Actinomycetes</taxon>
        <taxon>Mycobacteriales</taxon>
        <taxon>Corynebacteriaceae</taxon>
        <taxon>Corynebacterium</taxon>
    </lineage>
</organism>
<dbReference type="Pfam" id="PF00582">
    <property type="entry name" value="Usp"/>
    <property type="match status" value="1"/>
</dbReference>
<dbReference type="KEGG" id="cgy:CGLY_05585"/>
<dbReference type="InterPro" id="IPR014729">
    <property type="entry name" value="Rossmann-like_a/b/a_fold"/>
</dbReference>
<dbReference type="SUPFAM" id="SSF52402">
    <property type="entry name" value="Adenine nucleotide alpha hydrolases-like"/>
    <property type="match status" value="1"/>
</dbReference>
<feature type="domain" description="UspA" evidence="2">
    <location>
        <begin position="1"/>
        <end position="151"/>
    </location>
</feature>
<keyword evidence="4" id="KW-1185">Reference proteome</keyword>
<evidence type="ECO:0000313" key="4">
    <source>
        <dbReference type="Proteomes" id="UP000023703"/>
    </source>
</evidence>
<dbReference type="PANTHER" id="PTHR46268:SF6">
    <property type="entry name" value="UNIVERSAL STRESS PROTEIN UP12"/>
    <property type="match status" value="1"/>
</dbReference>
<dbReference type="Proteomes" id="UP000023703">
    <property type="component" value="Chromosome"/>
</dbReference>
<dbReference type="PANTHER" id="PTHR46268">
    <property type="entry name" value="STRESS RESPONSE PROTEIN NHAX"/>
    <property type="match status" value="1"/>
</dbReference>
<dbReference type="HOGENOM" id="CLU_049301_16_4_11"/>
<dbReference type="STRING" id="1404245.CGLY_05585"/>
<reference evidence="3 4" key="1">
    <citation type="journal article" date="2015" name="Int. J. Syst. Evol. Microbiol.">
        <title>Revisiting Corynebacterium glyciniphilum (ex Kubota et al., 1972) sp. nov., nom. rev., isolated from putrefied banana.</title>
        <authorList>
            <person name="Al-Dilaimi A."/>
            <person name="Bednarz H."/>
            <person name="Lomker A."/>
            <person name="Niehaus K."/>
            <person name="Kalinowski J."/>
            <person name="Ruckert C."/>
        </authorList>
    </citation>
    <scope>NUCLEOTIDE SEQUENCE [LARGE SCALE GENOMIC DNA]</scope>
    <source>
        <strain evidence="3">AJ 3170</strain>
    </source>
</reference>
<dbReference type="AlphaFoldDB" id="X5E7Z6"/>
<dbReference type="Gene3D" id="3.40.50.620">
    <property type="entry name" value="HUPs"/>
    <property type="match status" value="1"/>
</dbReference>
<comment type="similarity">
    <text evidence="1">Belongs to the universal stress protein A family.</text>
</comment>